<evidence type="ECO:0000256" key="2">
    <source>
        <dbReference type="ARBA" id="ARBA00008787"/>
    </source>
</evidence>
<evidence type="ECO:0000256" key="6">
    <source>
        <dbReference type="PIRNR" id="PIRNR039090"/>
    </source>
</evidence>
<evidence type="ECO:0000256" key="4">
    <source>
        <dbReference type="ARBA" id="ARBA00022795"/>
    </source>
</evidence>
<dbReference type="GO" id="GO:0071973">
    <property type="term" value="P:bacterial-type flagellum-dependent cell motility"/>
    <property type="evidence" value="ECO:0007669"/>
    <property type="project" value="TreeGrafter"/>
</dbReference>
<dbReference type="Gene3D" id="1.20.120.340">
    <property type="entry name" value="Flagellar protein FliS"/>
    <property type="match status" value="1"/>
</dbReference>
<comment type="caution">
    <text evidence="7">The sequence shown here is derived from an EMBL/GenBank/DDBJ whole genome shotgun (WGS) entry which is preliminary data.</text>
</comment>
<dbReference type="NCBIfam" id="TIGR00208">
    <property type="entry name" value="fliS"/>
    <property type="match status" value="1"/>
</dbReference>
<dbReference type="SUPFAM" id="SSF101116">
    <property type="entry name" value="Flagellar export chaperone FliS"/>
    <property type="match status" value="1"/>
</dbReference>
<sequence>MQNPYEKYKQQSVMTMTQGDMIHLLFDETINSLNKGLACMENKDFAECNQLFKKAQNIVSHLSATLNPEYAISQNLSSLYEYFIYQIVQANIKKEPEGIQEILPMLAELQEAFAQADKQVRMESHG</sequence>
<dbReference type="PIRSF" id="PIRSF039090">
    <property type="entry name" value="Flis"/>
    <property type="match status" value="1"/>
</dbReference>
<reference evidence="7" key="1">
    <citation type="submission" date="2021-06" db="EMBL/GenBank/DDBJ databases">
        <title>Description of novel taxa of the family Lachnospiraceae.</title>
        <authorList>
            <person name="Chaplin A.V."/>
            <person name="Sokolova S.R."/>
            <person name="Pikina A.P."/>
            <person name="Korzhanova M."/>
            <person name="Belova V."/>
            <person name="Korostin D."/>
            <person name="Efimov B.A."/>
        </authorList>
    </citation>
    <scope>NUCLEOTIDE SEQUENCE</scope>
    <source>
        <strain evidence="7">ASD5720</strain>
    </source>
</reference>
<dbReference type="GO" id="GO:0005829">
    <property type="term" value="C:cytosol"/>
    <property type="evidence" value="ECO:0007669"/>
    <property type="project" value="UniProtKB-SubCell"/>
</dbReference>
<keyword evidence="7" id="KW-0282">Flagellum</keyword>
<name>A0A949NGT8_9FIRM</name>
<keyword evidence="8" id="KW-1185">Reference proteome</keyword>
<keyword evidence="7" id="KW-0966">Cell projection</keyword>
<keyword evidence="4 6" id="KW-1005">Bacterial flagellum biogenesis</keyword>
<evidence type="ECO:0000256" key="5">
    <source>
        <dbReference type="ARBA" id="ARBA00023186"/>
    </source>
</evidence>
<evidence type="ECO:0000256" key="1">
    <source>
        <dbReference type="ARBA" id="ARBA00004514"/>
    </source>
</evidence>
<dbReference type="EMBL" id="JAHQCW010000057">
    <property type="protein sequence ID" value="MBU9739369.1"/>
    <property type="molecule type" value="Genomic_DNA"/>
</dbReference>
<dbReference type="InterPro" id="IPR003713">
    <property type="entry name" value="FliS"/>
</dbReference>
<dbReference type="Pfam" id="PF02561">
    <property type="entry name" value="FliS"/>
    <property type="match status" value="1"/>
</dbReference>
<evidence type="ECO:0000256" key="3">
    <source>
        <dbReference type="ARBA" id="ARBA00022490"/>
    </source>
</evidence>
<comment type="subcellular location">
    <subcellularLocation>
        <location evidence="1 6">Cytoplasm</location>
        <location evidence="1 6">Cytosol</location>
    </subcellularLocation>
</comment>
<keyword evidence="3 6" id="KW-0963">Cytoplasm</keyword>
<comment type="similarity">
    <text evidence="2 6">Belongs to the FliS family.</text>
</comment>
<dbReference type="CDD" id="cd16098">
    <property type="entry name" value="FliS"/>
    <property type="match status" value="1"/>
</dbReference>
<dbReference type="PANTHER" id="PTHR34773">
    <property type="entry name" value="FLAGELLAR SECRETION CHAPERONE FLIS"/>
    <property type="match status" value="1"/>
</dbReference>
<accession>A0A949NGT8</accession>
<protein>
    <recommendedName>
        <fullName evidence="6">Flagellar secretion chaperone FliS</fullName>
    </recommendedName>
</protein>
<proteinExistence type="inferred from homology"/>
<keyword evidence="5" id="KW-0143">Chaperone</keyword>
<dbReference type="RefSeq" id="WP_158345395.1">
    <property type="nucleotide sequence ID" value="NZ_JAHQCW010000057.1"/>
</dbReference>
<dbReference type="AlphaFoldDB" id="A0A949NGT8"/>
<keyword evidence="7" id="KW-0969">Cilium</keyword>
<evidence type="ECO:0000313" key="7">
    <source>
        <dbReference type="EMBL" id="MBU9739369.1"/>
    </source>
</evidence>
<dbReference type="GO" id="GO:0044780">
    <property type="term" value="P:bacterial-type flagellum assembly"/>
    <property type="evidence" value="ECO:0007669"/>
    <property type="project" value="InterPro"/>
</dbReference>
<organism evidence="7 8">
    <name type="scientific">Diplocloster agilis</name>
    <dbReference type="NCBI Taxonomy" id="2850323"/>
    <lineage>
        <taxon>Bacteria</taxon>
        <taxon>Bacillati</taxon>
        <taxon>Bacillota</taxon>
        <taxon>Clostridia</taxon>
        <taxon>Lachnospirales</taxon>
        <taxon>Lachnospiraceae</taxon>
        <taxon>Diplocloster</taxon>
    </lineage>
</organism>
<gene>
    <name evidence="7" type="primary">fliS</name>
    <name evidence="7" type="ORF">KTH89_22810</name>
</gene>
<evidence type="ECO:0000313" key="8">
    <source>
        <dbReference type="Proteomes" id="UP000712157"/>
    </source>
</evidence>
<dbReference type="InterPro" id="IPR036584">
    <property type="entry name" value="FliS_sf"/>
</dbReference>
<dbReference type="PANTHER" id="PTHR34773:SF1">
    <property type="entry name" value="FLAGELLAR SECRETION CHAPERONE FLIS"/>
    <property type="match status" value="1"/>
</dbReference>
<dbReference type="Proteomes" id="UP000712157">
    <property type="component" value="Unassembled WGS sequence"/>
</dbReference>